<keyword evidence="1" id="KW-0472">Membrane</keyword>
<protein>
    <recommendedName>
        <fullName evidence="4">Flp pilus-assembly TadG-like N-terminal domain-containing protein</fullName>
    </recommendedName>
</protein>
<gene>
    <name evidence="2" type="ORF">ACFSB2_08945</name>
</gene>
<keyword evidence="1" id="KW-0812">Transmembrane</keyword>
<evidence type="ECO:0000313" key="2">
    <source>
        <dbReference type="EMBL" id="MFD1674823.1"/>
    </source>
</evidence>
<feature type="transmembrane region" description="Helical" evidence="1">
    <location>
        <begin position="20"/>
        <end position="43"/>
    </location>
</feature>
<comment type="caution">
    <text evidence="2">The sequence shown here is derived from an EMBL/GenBank/DDBJ whole genome shotgun (WGS) entry which is preliminary data.</text>
</comment>
<keyword evidence="3" id="KW-1185">Reference proteome</keyword>
<dbReference type="EMBL" id="JBHUCX010000021">
    <property type="protein sequence ID" value="MFD1674823.1"/>
    <property type="molecule type" value="Genomic_DNA"/>
</dbReference>
<evidence type="ECO:0000313" key="3">
    <source>
        <dbReference type="Proteomes" id="UP001597079"/>
    </source>
</evidence>
<keyword evidence="1" id="KW-1133">Transmembrane helix</keyword>
<organism evidence="2 3">
    <name type="scientific">Alicyclobacillus fodiniaquatilis</name>
    <dbReference type="NCBI Taxonomy" id="1661150"/>
    <lineage>
        <taxon>Bacteria</taxon>
        <taxon>Bacillati</taxon>
        <taxon>Bacillota</taxon>
        <taxon>Bacilli</taxon>
        <taxon>Bacillales</taxon>
        <taxon>Alicyclobacillaceae</taxon>
        <taxon>Alicyclobacillus</taxon>
    </lineage>
</organism>
<reference evidence="3" key="1">
    <citation type="journal article" date="2019" name="Int. J. Syst. Evol. Microbiol.">
        <title>The Global Catalogue of Microorganisms (GCM) 10K type strain sequencing project: providing services to taxonomists for standard genome sequencing and annotation.</title>
        <authorList>
            <consortium name="The Broad Institute Genomics Platform"/>
            <consortium name="The Broad Institute Genome Sequencing Center for Infectious Disease"/>
            <person name="Wu L."/>
            <person name="Ma J."/>
        </authorList>
    </citation>
    <scope>NUCLEOTIDE SEQUENCE [LARGE SCALE GENOMIC DNA]</scope>
    <source>
        <strain evidence="3">CGMCC 1.12286</strain>
    </source>
</reference>
<sequence>MRGCLRRIIAWSRREDAYTFSLNMALLSVTVGMMLLLVLAWLASALTAGIELKRVASASALAAAAQVTQSVSGSGSGFLSSASWMMSSSYASAANERFTEQMQDTHLDKVFDNLACHENVNGTQVTVTASGTFLPLFLQEVATRVPGISAMRVPMEVRASAQYSVVGKGGD</sequence>
<dbReference type="RefSeq" id="WP_377942693.1">
    <property type="nucleotide sequence ID" value="NZ_JBHUCX010000021.1"/>
</dbReference>
<evidence type="ECO:0000256" key="1">
    <source>
        <dbReference type="SAM" id="Phobius"/>
    </source>
</evidence>
<proteinExistence type="predicted"/>
<evidence type="ECO:0008006" key="4">
    <source>
        <dbReference type="Google" id="ProtNLM"/>
    </source>
</evidence>
<name>A0ABW4JGH8_9BACL</name>
<dbReference type="Proteomes" id="UP001597079">
    <property type="component" value="Unassembled WGS sequence"/>
</dbReference>
<accession>A0ABW4JGH8</accession>